<name>A0ABN7SB68_OIKDI</name>
<evidence type="ECO:0000313" key="2">
    <source>
        <dbReference type="Proteomes" id="UP001158576"/>
    </source>
</evidence>
<accession>A0ABN7SB68</accession>
<evidence type="ECO:0000313" key="1">
    <source>
        <dbReference type="EMBL" id="CAG5095709.1"/>
    </source>
</evidence>
<reference evidence="1 2" key="1">
    <citation type="submission" date="2021-04" db="EMBL/GenBank/DDBJ databases">
        <authorList>
            <person name="Bliznina A."/>
        </authorList>
    </citation>
    <scope>NUCLEOTIDE SEQUENCE [LARGE SCALE GENOMIC DNA]</scope>
</reference>
<keyword evidence="2" id="KW-1185">Reference proteome</keyword>
<gene>
    <name evidence="1" type="ORF">OKIOD_LOCUS5861</name>
</gene>
<protein>
    <submittedName>
        <fullName evidence="1">Oidioi.mRNA.OKI2018_I69.XSR.g14303.t1.cds</fullName>
    </submittedName>
</protein>
<dbReference type="Proteomes" id="UP001158576">
    <property type="component" value="Chromosome XSR"/>
</dbReference>
<sequence>MNRRSTSKETYSSTVSGKVFIDPDKQKLYEKQREAIYALNAIARDRELAEFQKFMNSQDERSKEKPVGM</sequence>
<dbReference type="EMBL" id="OU015569">
    <property type="protein sequence ID" value="CAG5095709.1"/>
    <property type="molecule type" value="Genomic_DNA"/>
</dbReference>
<proteinExistence type="predicted"/>
<organism evidence="1 2">
    <name type="scientific">Oikopleura dioica</name>
    <name type="common">Tunicate</name>
    <dbReference type="NCBI Taxonomy" id="34765"/>
    <lineage>
        <taxon>Eukaryota</taxon>
        <taxon>Metazoa</taxon>
        <taxon>Chordata</taxon>
        <taxon>Tunicata</taxon>
        <taxon>Appendicularia</taxon>
        <taxon>Copelata</taxon>
        <taxon>Oikopleuridae</taxon>
        <taxon>Oikopleura</taxon>
    </lineage>
</organism>